<proteinExistence type="predicted"/>
<keyword evidence="2" id="KW-1185">Reference proteome</keyword>
<dbReference type="Proteomes" id="UP001367508">
    <property type="component" value="Unassembled WGS sequence"/>
</dbReference>
<sequence>MRSFVISSIDAKVEWMQILGQWRQQDEVEKGLNPESLVVGNVPTTGPNLRGSDFTTKEAQEEEQKFFRVNFSEVLSEELLVPQCNSKAKLSLNIGISLTELVHRNRKSPSILHQSFYPDWLKETELVFVQRIRGFIEVCHRPATGLQSRISKWLIRNLSWARIKLLNALHQLRKRMEESTDMLQMMVLCFATRDLTMNKLWLDHLSNSGARQPSSPW</sequence>
<evidence type="ECO:0000313" key="2">
    <source>
        <dbReference type="Proteomes" id="UP001367508"/>
    </source>
</evidence>
<name>A0AAN9KCI7_CANGL</name>
<accession>A0AAN9KCI7</accession>
<reference evidence="1 2" key="1">
    <citation type="submission" date="2024-01" db="EMBL/GenBank/DDBJ databases">
        <title>The genomes of 5 underutilized Papilionoideae crops provide insights into root nodulation and disease resistanc.</title>
        <authorList>
            <person name="Jiang F."/>
        </authorList>
    </citation>
    <scope>NUCLEOTIDE SEQUENCE [LARGE SCALE GENOMIC DNA]</scope>
    <source>
        <strain evidence="1">LVBAO_FW01</strain>
        <tissue evidence="1">Leaves</tissue>
    </source>
</reference>
<organism evidence="1 2">
    <name type="scientific">Canavalia gladiata</name>
    <name type="common">Sword bean</name>
    <name type="synonym">Dolichos gladiatus</name>
    <dbReference type="NCBI Taxonomy" id="3824"/>
    <lineage>
        <taxon>Eukaryota</taxon>
        <taxon>Viridiplantae</taxon>
        <taxon>Streptophyta</taxon>
        <taxon>Embryophyta</taxon>
        <taxon>Tracheophyta</taxon>
        <taxon>Spermatophyta</taxon>
        <taxon>Magnoliopsida</taxon>
        <taxon>eudicotyledons</taxon>
        <taxon>Gunneridae</taxon>
        <taxon>Pentapetalae</taxon>
        <taxon>rosids</taxon>
        <taxon>fabids</taxon>
        <taxon>Fabales</taxon>
        <taxon>Fabaceae</taxon>
        <taxon>Papilionoideae</taxon>
        <taxon>50 kb inversion clade</taxon>
        <taxon>NPAAA clade</taxon>
        <taxon>indigoferoid/millettioid clade</taxon>
        <taxon>Phaseoleae</taxon>
        <taxon>Canavalia</taxon>
    </lineage>
</organism>
<gene>
    <name evidence="1" type="ORF">VNO77_38847</name>
</gene>
<evidence type="ECO:0000313" key="1">
    <source>
        <dbReference type="EMBL" id="KAK7313657.1"/>
    </source>
</evidence>
<dbReference type="EMBL" id="JAYMYQ010000009">
    <property type="protein sequence ID" value="KAK7313657.1"/>
    <property type="molecule type" value="Genomic_DNA"/>
</dbReference>
<comment type="caution">
    <text evidence="1">The sequence shown here is derived from an EMBL/GenBank/DDBJ whole genome shotgun (WGS) entry which is preliminary data.</text>
</comment>
<protein>
    <submittedName>
        <fullName evidence="1">Uncharacterized protein</fullName>
    </submittedName>
</protein>
<dbReference type="AlphaFoldDB" id="A0AAN9KCI7"/>